<evidence type="ECO:0000313" key="12">
    <source>
        <dbReference type="Proteomes" id="UP000265614"/>
    </source>
</evidence>
<evidence type="ECO:0000256" key="6">
    <source>
        <dbReference type="ARBA" id="ARBA00023145"/>
    </source>
</evidence>
<sequence length="226" mass="23798">MPGPAPRRPGRSAVSRRTWPIARRYAVAPLALGLPLAVAGRRTGWALLAAGGAVVAFFRDPERPLPSDPALVVAASDGFVTGVDEDVEEPWLPGGRATRVTVFLSLTDVHVNRSPVAGRLEREERLGSGFAPALFAGAQDNRRNRLLLDGPAGPVVVVQVAGALARTITNWVRVGDRVAAGERLGLIHFGSRTDVLLPPGAADVLVRKGTRVTAGVTPLARLRGRG</sequence>
<keyword evidence="2" id="KW-0444">Lipid biosynthesis</keyword>
<evidence type="ECO:0000256" key="3">
    <source>
        <dbReference type="ARBA" id="ARBA00022793"/>
    </source>
</evidence>
<organism evidence="11 12">
    <name type="scientific">Vallicoccus soli</name>
    <dbReference type="NCBI Taxonomy" id="2339232"/>
    <lineage>
        <taxon>Bacteria</taxon>
        <taxon>Bacillati</taxon>
        <taxon>Actinomycetota</taxon>
        <taxon>Actinomycetes</taxon>
        <taxon>Motilibacterales</taxon>
        <taxon>Vallicoccaceae</taxon>
        <taxon>Vallicoccus</taxon>
    </lineage>
</organism>
<evidence type="ECO:0000256" key="8">
    <source>
        <dbReference type="ARBA" id="ARBA00023239"/>
    </source>
</evidence>
<evidence type="ECO:0000256" key="9">
    <source>
        <dbReference type="ARBA" id="ARBA00023264"/>
    </source>
</evidence>
<keyword evidence="5" id="KW-0472">Membrane</keyword>
<evidence type="ECO:0000256" key="5">
    <source>
        <dbReference type="ARBA" id="ARBA00023136"/>
    </source>
</evidence>
<proteinExistence type="predicted"/>
<keyword evidence="6" id="KW-0865">Zymogen</keyword>
<evidence type="ECO:0000256" key="7">
    <source>
        <dbReference type="ARBA" id="ARBA00023209"/>
    </source>
</evidence>
<evidence type="ECO:0000256" key="1">
    <source>
        <dbReference type="ARBA" id="ARBA00022475"/>
    </source>
</evidence>
<dbReference type="PANTHER" id="PTHR35809:SF1">
    <property type="entry name" value="ARCHAETIDYLSERINE DECARBOXYLASE PROENZYME-RELATED"/>
    <property type="match status" value="1"/>
</dbReference>
<keyword evidence="9" id="KW-1208">Phospholipid metabolism</keyword>
<dbReference type="GO" id="GO:0008654">
    <property type="term" value="P:phospholipid biosynthetic process"/>
    <property type="evidence" value="ECO:0007669"/>
    <property type="project" value="UniProtKB-KW"/>
</dbReference>
<keyword evidence="1" id="KW-1003">Cell membrane</keyword>
<comment type="caution">
    <text evidence="11">The sequence shown here is derived from an EMBL/GenBank/DDBJ whole genome shotgun (WGS) entry which is preliminary data.</text>
</comment>
<dbReference type="EMBL" id="QZEZ01000005">
    <property type="protein sequence ID" value="RJK95302.1"/>
    <property type="molecule type" value="Genomic_DNA"/>
</dbReference>
<accession>A0A3A3ZIN4</accession>
<evidence type="ECO:0000313" key="11">
    <source>
        <dbReference type="EMBL" id="RJK95302.1"/>
    </source>
</evidence>
<dbReference type="OrthoDB" id="9790893at2"/>
<keyword evidence="7" id="KW-0594">Phospholipid biosynthesis</keyword>
<keyword evidence="10" id="KW-0670">Pyruvate</keyword>
<dbReference type="Pfam" id="PF02666">
    <property type="entry name" value="PS_Dcarbxylase"/>
    <property type="match status" value="1"/>
</dbReference>
<protein>
    <recommendedName>
        <fullName evidence="13">Phosphatidylserine decarboxylase</fullName>
    </recommendedName>
</protein>
<evidence type="ECO:0000256" key="4">
    <source>
        <dbReference type="ARBA" id="ARBA00023098"/>
    </source>
</evidence>
<dbReference type="InterPro" id="IPR033175">
    <property type="entry name" value="PSD-A"/>
</dbReference>
<gene>
    <name evidence="11" type="ORF">D5H78_11575</name>
</gene>
<reference evidence="11 12" key="1">
    <citation type="submission" date="2018-09" db="EMBL/GenBank/DDBJ databases">
        <title>YIM 75000 draft genome.</title>
        <authorList>
            <person name="Tang S."/>
            <person name="Feng Y."/>
        </authorList>
    </citation>
    <scope>NUCLEOTIDE SEQUENCE [LARGE SCALE GENOMIC DNA]</scope>
    <source>
        <strain evidence="11 12">YIM 75000</strain>
    </source>
</reference>
<name>A0A3A3ZIN4_9ACTN</name>
<keyword evidence="4" id="KW-0443">Lipid metabolism</keyword>
<evidence type="ECO:0008006" key="13">
    <source>
        <dbReference type="Google" id="ProtNLM"/>
    </source>
</evidence>
<keyword evidence="8" id="KW-0456">Lyase</keyword>
<dbReference type="AlphaFoldDB" id="A0A3A3ZIN4"/>
<evidence type="ECO:0000256" key="2">
    <source>
        <dbReference type="ARBA" id="ARBA00022516"/>
    </source>
</evidence>
<keyword evidence="12" id="KW-1185">Reference proteome</keyword>
<evidence type="ECO:0000256" key="10">
    <source>
        <dbReference type="ARBA" id="ARBA00023317"/>
    </source>
</evidence>
<dbReference type="Proteomes" id="UP000265614">
    <property type="component" value="Unassembled WGS sequence"/>
</dbReference>
<keyword evidence="3" id="KW-0210">Decarboxylase</keyword>
<dbReference type="InterPro" id="IPR003817">
    <property type="entry name" value="PS_Dcarbxylase"/>
</dbReference>
<dbReference type="PANTHER" id="PTHR35809">
    <property type="entry name" value="ARCHAETIDYLSERINE DECARBOXYLASE PROENZYME-RELATED"/>
    <property type="match status" value="1"/>
</dbReference>
<dbReference type="GO" id="GO:0004609">
    <property type="term" value="F:phosphatidylserine decarboxylase activity"/>
    <property type="evidence" value="ECO:0007669"/>
    <property type="project" value="InterPro"/>
</dbReference>